<sequence>MTQPIQPSTLTTNACSSDSTSTDKAHPTPTDKRKTQRVDKKPRVLFLCDGREGLSLIAQSVLNHKADTHYTGISGFTGKVFNEDAACGTLRRYNIDCSSTNLKPLEHYADEHVDFVVALTPSAVQSGKPFPTYGKFIPWDITSGGDVTEMAMIIKAINDQVNYFLSVYLYR</sequence>
<dbReference type="GeneID" id="35873272"/>
<feature type="region of interest" description="Disordered" evidence="1">
    <location>
        <begin position="1"/>
        <end position="38"/>
    </location>
</feature>
<gene>
    <name evidence="2" type="ORF">SAMN03084138_04214</name>
</gene>
<feature type="compositionally biased region" description="Polar residues" evidence="1">
    <location>
        <begin position="1"/>
        <end position="20"/>
    </location>
</feature>
<evidence type="ECO:0000313" key="3">
    <source>
        <dbReference type="Proteomes" id="UP000182692"/>
    </source>
</evidence>
<evidence type="ECO:0000256" key="1">
    <source>
        <dbReference type="SAM" id="MobiDB-lite"/>
    </source>
</evidence>
<feature type="compositionally biased region" description="Basic and acidic residues" evidence="1">
    <location>
        <begin position="21"/>
        <end position="38"/>
    </location>
</feature>
<name>A0A1I5W8H6_9GAMM</name>
<dbReference type="EMBL" id="FOWR01000045">
    <property type="protein sequence ID" value="SFQ15897.1"/>
    <property type="molecule type" value="Genomic_DNA"/>
</dbReference>
<dbReference type="InterPro" id="IPR036196">
    <property type="entry name" value="Ptyr_pPase_sf"/>
</dbReference>
<organism evidence="2 3">
    <name type="scientific">Enterovibrio norvegicus DSM 15893</name>
    <dbReference type="NCBI Taxonomy" id="1121869"/>
    <lineage>
        <taxon>Bacteria</taxon>
        <taxon>Pseudomonadati</taxon>
        <taxon>Pseudomonadota</taxon>
        <taxon>Gammaproteobacteria</taxon>
        <taxon>Vibrionales</taxon>
        <taxon>Vibrionaceae</taxon>
        <taxon>Enterovibrio</taxon>
    </lineage>
</organism>
<dbReference type="STRING" id="1121869.SAMN03084138_04214"/>
<dbReference type="RefSeq" id="WP_017014043.1">
    <property type="nucleotide sequence ID" value="NZ_FOWR01000045.1"/>
</dbReference>
<reference evidence="2 3" key="1">
    <citation type="submission" date="2016-10" db="EMBL/GenBank/DDBJ databases">
        <authorList>
            <person name="de Groot N.N."/>
        </authorList>
    </citation>
    <scope>NUCLEOTIDE SEQUENCE [LARGE SCALE GENOMIC DNA]</scope>
    <source>
        <strain evidence="2 3">DSM 15893</strain>
    </source>
</reference>
<evidence type="ECO:0000313" key="2">
    <source>
        <dbReference type="EMBL" id="SFQ15897.1"/>
    </source>
</evidence>
<dbReference type="OrthoDB" id="5919014at2"/>
<dbReference type="Gene3D" id="3.40.50.2300">
    <property type="match status" value="1"/>
</dbReference>
<protein>
    <submittedName>
        <fullName evidence="2">Protein-tyrosine-phosphatase</fullName>
    </submittedName>
</protein>
<dbReference type="Proteomes" id="UP000182692">
    <property type="component" value="Unassembled WGS sequence"/>
</dbReference>
<dbReference type="SUPFAM" id="SSF52788">
    <property type="entry name" value="Phosphotyrosine protein phosphatases I"/>
    <property type="match status" value="1"/>
</dbReference>
<accession>A0A1I5W8H6</accession>
<proteinExistence type="predicted"/>
<dbReference type="AlphaFoldDB" id="A0A1I5W8H6"/>